<evidence type="ECO:0000256" key="5">
    <source>
        <dbReference type="ARBA" id="ARBA00022989"/>
    </source>
</evidence>
<dbReference type="InterPro" id="IPR003663">
    <property type="entry name" value="Sugar/inositol_transpt"/>
</dbReference>
<dbReference type="SUPFAM" id="SSF103473">
    <property type="entry name" value="MFS general substrate transporter"/>
    <property type="match status" value="1"/>
</dbReference>
<keyword evidence="10" id="KW-1185">Reference proteome</keyword>
<keyword evidence="4 7" id="KW-0812">Transmembrane</keyword>
<evidence type="ECO:0000313" key="10">
    <source>
        <dbReference type="Proteomes" id="UP000008866"/>
    </source>
</evidence>
<feature type="transmembrane region" description="Helical" evidence="7">
    <location>
        <begin position="142"/>
        <end position="162"/>
    </location>
</feature>
<comment type="caution">
    <text evidence="9">The sequence shown here is derived from an EMBL/GenBank/DDBJ whole genome shotgun (WGS) entry which is preliminary data.</text>
</comment>
<dbReference type="Proteomes" id="UP000008866">
    <property type="component" value="Unassembled WGS sequence"/>
</dbReference>
<keyword evidence="3" id="KW-0813">Transport</keyword>
<keyword evidence="5 7" id="KW-1133">Transmembrane helix</keyword>
<organism evidence="9 10">
    <name type="scientific">Arthroderma benhamiae (strain ATCC MYA-4681 / CBS 112371)</name>
    <name type="common">Trichophyton mentagrophytes</name>
    <dbReference type="NCBI Taxonomy" id="663331"/>
    <lineage>
        <taxon>Eukaryota</taxon>
        <taxon>Fungi</taxon>
        <taxon>Dikarya</taxon>
        <taxon>Ascomycota</taxon>
        <taxon>Pezizomycotina</taxon>
        <taxon>Eurotiomycetes</taxon>
        <taxon>Eurotiomycetidae</taxon>
        <taxon>Onygenales</taxon>
        <taxon>Arthrodermataceae</taxon>
        <taxon>Trichophyton</taxon>
    </lineage>
</organism>
<dbReference type="KEGG" id="abe:ARB_00746"/>
<sequence>MKLSGIFQKPPPRYVVASILCSLGGFLFGVDTAIIGPVTVMDSFTGAFGHPSPTLHGLIVSSILIPAAISSFLAGRVADVLGRPPAIAIGSAIFGLGAAIEAAAVHLGMFVAGRVVAGIGEGLYLGTLVVSVKIVSTLSWRLPFILLASYSATFAVVAYVFLPPSPRWLAATYGQNTTAIDAAWDRLGVLHADREVMPSNQEEEHKKRSKTLDVFSAEARPGFLLAIFLMGMQQLSGIDGVLYYAPLLFQQAGLTSAGDTFLASGVSAIVICAVTIPATIWADSWSRRRNTIYGGLGMATTMFIIGGLYAGDAVHSYGAGRWVVIISIYLYTVIFSISWAVAVKIYAAEIQPQRTRASATSLAHGSNWITNFLVALVTPTLLANTSYGAYFLFGSCTFATAIVCWFFMPETRGRTLAEIQQALHTSRSSGVDTPAKTLWRRLRRAPAITVTRN</sequence>
<feature type="transmembrane region" description="Helical" evidence="7">
    <location>
        <begin position="292"/>
        <end position="310"/>
    </location>
</feature>
<dbReference type="EMBL" id="ABSU01000016">
    <property type="protein sequence ID" value="EFE32224.1"/>
    <property type="molecule type" value="Genomic_DNA"/>
</dbReference>
<dbReference type="RefSeq" id="XP_003012864.1">
    <property type="nucleotide sequence ID" value="XM_003012818.1"/>
</dbReference>
<feature type="transmembrane region" description="Helical" evidence="7">
    <location>
        <begin position="86"/>
        <end position="109"/>
    </location>
</feature>
<dbReference type="AlphaFoldDB" id="D4AX19"/>
<dbReference type="Pfam" id="PF00083">
    <property type="entry name" value="Sugar_tr"/>
    <property type="match status" value="2"/>
</dbReference>
<comment type="subcellular location">
    <subcellularLocation>
        <location evidence="1">Membrane</location>
        <topology evidence="1">Multi-pass membrane protein</topology>
    </subcellularLocation>
</comment>
<dbReference type="GO" id="GO:0005351">
    <property type="term" value="F:carbohydrate:proton symporter activity"/>
    <property type="evidence" value="ECO:0007669"/>
    <property type="project" value="TreeGrafter"/>
</dbReference>
<feature type="transmembrane region" description="Helical" evidence="7">
    <location>
        <begin position="387"/>
        <end position="408"/>
    </location>
</feature>
<keyword evidence="6 7" id="KW-0472">Membrane</keyword>
<feature type="transmembrane region" description="Helical" evidence="7">
    <location>
        <begin position="12"/>
        <end position="35"/>
    </location>
</feature>
<dbReference type="PRINTS" id="PR00171">
    <property type="entry name" value="SUGRTRNSPORT"/>
</dbReference>
<feature type="transmembrane region" description="Helical" evidence="7">
    <location>
        <begin position="55"/>
        <end position="74"/>
    </location>
</feature>
<feature type="transmembrane region" description="Helical" evidence="7">
    <location>
        <begin position="322"/>
        <end position="347"/>
    </location>
</feature>
<evidence type="ECO:0000256" key="3">
    <source>
        <dbReference type="ARBA" id="ARBA00022448"/>
    </source>
</evidence>
<evidence type="ECO:0000256" key="2">
    <source>
        <dbReference type="ARBA" id="ARBA00010992"/>
    </source>
</evidence>
<reference evidence="10" key="1">
    <citation type="journal article" date="2011" name="Genome Biol.">
        <title>Comparative and functional genomics provide insights into the pathogenicity of dermatophytic fungi.</title>
        <authorList>
            <person name="Burmester A."/>
            <person name="Shelest E."/>
            <person name="Gloeckner G."/>
            <person name="Heddergott C."/>
            <person name="Schindler S."/>
            <person name="Staib P."/>
            <person name="Heidel A."/>
            <person name="Felder M."/>
            <person name="Petzold A."/>
            <person name="Szafranski K."/>
            <person name="Feuermann M."/>
            <person name="Pedruzzi I."/>
            <person name="Priebe S."/>
            <person name="Groth M."/>
            <person name="Winkler R."/>
            <person name="Li W."/>
            <person name="Kniemeyer O."/>
            <person name="Schroeckh V."/>
            <person name="Hertweck C."/>
            <person name="Hube B."/>
            <person name="White T.C."/>
            <person name="Platzer M."/>
            <person name="Guthke R."/>
            <person name="Heitman J."/>
            <person name="Woestemeyer J."/>
            <person name="Zipfel P.F."/>
            <person name="Monod M."/>
            <person name="Brakhage A.A."/>
        </authorList>
    </citation>
    <scope>NUCLEOTIDE SEQUENCE [LARGE SCALE GENOMIC DNA]</scope>
    <source>
        <strain evidence="10">ATCC MYA-4681 / CBS 112371</strain>
    </source>
</reference>
<evidence type="ECO:0000313" key="9">
    <source>
        <dbReference type="EMBL" id="EFE32224.1"/>
    </source>
</evidence>
<evidence type="ECO:0000256" key="4">
    <source>
        <dbReference type="ARBA" id="ARBA00022692"/>
    </source>
</evidence>
<dbReference type="HOGENOM" id="CLU_001265_30_12_1"/>
<dbReference type="InterPro" id="IPR050360">
    <property type="entry name" value="MFS_Sugar_Transporters"/>
</dbReference>
<evidence type="ECO:0000256" key="7">
    <source>
        <dbReference type="SAM" id="Phobius"/>
    </source>
</evidence>
<dbReference type="InterPro" id="IPR036259">
    <property type="entry name" value="MFS_trans_sf"/>
</dbReference>
<accession>D4AX19</accession>
<dbReference type="GeneID" id="9522942"/>
<proteinExistence type="inferred from homology"/>
<dbReference type="InterPro" id="IPR005828">
    <property type="entry name" value="MFS_sugar_transport-like"/>
</dbReference>
<dbReference type="InterPro" id="IPR020846">
    <property type="entry name" value="MFS_dom"/>
</dbReference>
<gene>
    <name evidence="9" type="ORF">ARB_00746</name>
</gene>
<feature type="transmembrane region" description="Helical" evidence="7">
    <location>
        <begin position="261"/>
        <end position="280"/>
    </location>
</feature>
<feature type="transmembrane region" description="Helical" evidence="7">
    <location>
        <begin position="359"/>
        <end position="381"/>
    </location>
</feature>
<dbReference type="PANTHER" id="PTHR48022">
    <property type="entry name" value="PLASTIDIC GLUCOSE TRANSPORTER 4"/>
    <property type="match status" value="1"/>
</dbReference>
<comment type="similarity">
    <text evidence="2">Belongs to the major facilitator superfamily. Sugar transporter (TC 2.A.1.1) family.</text>
</comment>
<evidence type="ECO:0000259" key="8">
    <source>
        <dbReference type="PROSITE" id="PS50850"/>
    </source>
</evidence>
<dbReference type="Gene3D" id="1.20.1250.20">
    <property type="entry name" value="MFS general substrate transporter like domains"/>
    <property type="match status" value="2"/>
</dbReference>
<dbReference type="PANTHER" id="PTHR48022:SF20">
    <property type="entry name" value="MAJOR FACILITATOR SUPERFAMILY (MFS) PROFILE DOMAIN-CONTAINING PROTEIN-RELATED"/>
    <property type="match status" value="1"/>
</dbReference>
<dbReference type="PROSITE" id="PS50850">
    <property type="entry name" value="MFS"/>
    <property type="match status" value="1"/>
</dbReference>
<dbReference type="OMA" id="AQSANWF"/>
<dbReference type="eggNOG" id="KOG0254">
    <property type="taxonomic scope" value="Eukaryota"/>
</dbReference>
<name>D4AX19_ARTBC</name>
<protein>
    <recommendedName>
        <fullName evidence="8">Major facilitator superfamily (MFS) profile domain-containing protein</fullName>
    </recommendedName>
</protein>
<evidence type="ECO:0000256" key="6">
    <source>
        <dbReference type="ARBA" id="ARBA00023136"/>
    </source>
</evidence>
<feature type="domain" description="Major facilitator superfamily (MFS) profile" evidence="8">
    <location>
        <begin position="17"/>
        <end position="412"/>
    </location>
</feature>
<dbReference type="GO" id="GO:0016020">
    <property type="term" value="C:membrane"/>
    <property type="evidence" value="ECO:0007669"/>
    <property type="project" value="UniProtKB-SubCell"/>
</dbReference>
<evidence type="ECO:0000256" key="1">
    <source>
        <dbReference type="ARBA" id="ARBA00004141"/>
    </source>
</evidence>